<dbReference type="AlphaFoldDB" id="A0A1E5UJE9"/>
<comment type="caution">
    <text evidence="2">The sequence shown here is derived from an EMBL/GenBank/DDBJ whole genome shotgun (WGS) entry which is preliminary data.</text>
</comment>
<evidence type="ECO:0000256" key="1">
    <source>
        <dbReference type="SAM" id="SignalP"/>
    </source>
</evidence>
<dbReference type="STRING" id="888268.A0A1E5UJE9"/>
<proteinExistence type="predicted"/>
<evidence type="ECO:0000313" key="3">
    <source>
        <dbReference type="Proteomes" id="UP000095767"/>
    </source>
</evidence>
<reference evidence="2 3" key="1">
    <citation type="submission" date="2016-09" db="EMBL/GenBank/DDBJ databases">
        <title>The draft genome of Dichanthelium oligosanthes: A C3 panicoid grass species.</title>
        <authorList>
            <person name="Studer A.J."/>
            <person name="Schnable J.C."/>
            <person name="Brutnell T.P."/>
        </authorList>
    </citation>
    <scope>NUCLEOTIDE SEQUENCE [LARGE SCALE GENOMIC DNA]</scope>
    <source>
        <strain evidence="3">cv. Kellogg 1175</strain>
        <tissue evidence="2">Leaf</tissue>
    </source>
</reference>
<gene>
    <name evidence="2" type="ORF">BAE44_0025969</name>
</gene>
<dbReference type="Proteomes" id="UP000095767">
    <property type="component" value="Unassembled WGS sequence"/>
</dbReference>
<name>A0A1E5UJE9_9POAL</name>
<feature type="chain" id="PRO_5009187063" evidence="1">
    <location>
        <begin position="20"/>
        <end position="102"/>
    </location>
</feature>
<keyword evidence="1" id="KW-0732">Signal</keyword>
<organism evidence="2 3">
    <name type="scientific">Dichanthelium oligosanthes</name>
    <dbReference type="NCBI Taxonomy" id="888268"/>
    <lineage>
        <taxon>Eukaryota</taxon>
        <taxon>Viridiplantae</taxon>
        <taxon>Streptophyta</taxon>
        <taxon>Embryophyta</taxon>
        <taxon>Tracheophyta</taxon>
        <taxon>Spermatophyta</taxon>
        <taxon>Magnoliopsida</taxon>
        <taxon>Liliopsida</taxon>
        <taxon>Poales</taxon>
        <taxon>Poaceae</taxon>
        <taxon>PACMAD clade</taxon>
        <taxon>Panicoideae</taxon>
        <taxon>Panicodae</taxon>
        <taxon>Paniceae</taxon>
        <taxon>Dichantheliinae</taxon>
        <taxon>Dichanthelium</taxon>
    </lineage>
</organism>
<protein>
    <submittedName>
        <fullName evidence="2">Uncharacterized protein</fullName>
    </submittedName>
</protein>
<evidence type="ECO:0000313" key="2">
    <source>
        <dbReference type="EMBL" id="OEL13012.1"/>
    </source>
</evidence>
<dbReference type="OrthoDB" id="1932348at2759"/>
<feature type="signal peptide" evidence="1">
    <location>
        <begin position="1"/>
        <end position="19"/>
    </location>
</feature>
<keyword evidence="3" id="KW-1185">Reference proteome</keyword>
<sequence>MMEHLIGVHLALCKIVCVGMTYPKPGVPLTIDQEHEIYCNMQAGVLIRAALSPKEKAKVSGIHCVKKIWDSLQIHHEGRRKGREVRIQSLEGELNWLTIHAS</sequence>
<accession>A0A1E5UJE9</accession>
<dbReference type="EMBL" id="LWDX02075131">
    <property type="protein sequence ID" value="OEL13012.1"/>
    <property type="molecule type" value="Genomic_DNA"/>
</dbReference>